<keyword evidence="5" id="KW-0812">Transmembrane</keyword>
<dbReference type="Gene3D" id="2.30.29.30">
    <property type="entry name" value="Pleckstrin-homology domain (PH domain)/Phosphotyrosine-binding domain (PTB)"/>
    <property type="match status" value="2"/>
</dbReference>
<evidence type="ECO:0000259" key="6">
    <source>
        <dbReference type="PROSITE" id="PS51064"/>
    </source>
</evidence>
<dbReference type="InterPro" id="IPR016024">
    <property type="entry name" value="ARM-type_fold"/>
</dbReference>
<accession>A0AA88Y2U3</accession>
<keyword evidence="8" id="KW-1185">Reference proteome</keyword>
<feature type="transmembrane region" description="Helical" evidence="5">
    <location>
        <begin position="619"/>
        <end position="641"/>
    </location>
</feature>
<dbReference type="AlphaFoldDB" id="A0AA88Y2U3"/>
<dbReference type="EMBL" id="VSWD01000010">
    <property type="protein sequence ID" value="KAK3091564.1"/>
    <property type="molecule type" value="Genomic_DNA"/>
</dbReference>
<dbReference type="PANTHER" id="PTHR15830">
    <property type="entry name" value="TELOMERE LENGTH REGULATION PROTEIN TEL2 FAMILY MEMBER"/>
    <property type="match status" value="1"/>
</dbReference>
<reference evidence="7" key="1">
    <citation type="submission" date="2019-08" db="EMBL/GenBank/DDBJ databases">
        <title>The improved chromosome-level genome for the pearl oyster Pinctada fucata martensii using PacBio sequencing and Hi-C.</title>
        <authorList>
            <person name="Zheng Z."/>
        </authorList>
    </citation>
    <scope>NUCLEOTIDE SEQUENCE</scope>
    <source>
        <strain evidence="7">ZZ-2019</strain>
        <tissue evidence="7">Adductor muscle</tissue>
    </source>
</reference>
<dbReference type="SMART" id="SM00310">
    <property type="entry name" value="PTBI"/>
    <property type="match status" value="1"/>
</dbReference>
<dbReference type="SMART" id="SM01244">
    <property type="entry name" value="IRS"/>
    <property type="match status" value="1"/>
</dbReference>
<dbReference type="InterPro" id="IPR002404">
    <property type="entry name" value="IRS_PTB"/>
</dbReference>
<evidence type="ECO:0000256" key="1">
    <source>
        <dbReference type="ARBA" id="ARBA00004496"/>
    </source>
</evidence>
<evidence type="ECO:0000313" key="8">
    <source>
        <dbReference type="Proteomes" id="UP001186944"/>
    </source>
</evidence>
<keyword evidence="3" id="KW-0963">Cytoplasm</keyword>
<comment type="similarity">
    <text evidence="2">Belongs to the TEL2 family.</text>
</comment>
<dbReference type="InterPro" id="IPR057348">
    <property type="entry name" value="TELO2_ARM"/>
</dbReference>
<comment type="subcellular location">
    <subcellularLocation>
        <location evidence="1">Cytoplasm</location>
    </subcellularLocation>
</comment>
<evidence type="ECO:0000256" key="3">
    <source>
        <dbReference type="ARBA" id="ARBA00022490"/>
    </source>
</evidence>
<name>A0AA88Y2U3_PINIB</name>
<dbReference type="Pfam" id="PF02174">
    <property type="entry name" value="IRS"/>
    <property type="match status" value="1"/>
</dbReference>
<dbReference type="FunFam" id="1.25.40.720:FF:000001">
    <property type="entry name" value="Telomere length regulation protein TEL2"/>
    <property type="match status" value="1"/>
</dbReference>
<feature type="transmembrane region" description="Helical" evidence="5">
    <location>
        <begin position="577"/>
        <end position="598"/>
    </location>
</feature>
<evidence type="ECO:0000256" key="4">
    <source>
        <dbReference type="SAM" id="MobiDB-lite"/>
    </source>
</evidence>
<feature type="domain" description="IRS-type PTB" evidence="6">
    <location>
        <begin position="774"/>
        <end position="879"/>
    </location>
</feature>
<dbReference type="GO" id="GO:0051879">
    <property type="term" value="F:Hsp90 protein binding"/>
    <property type="evidence" value="ECO:0007669"/>
    <property type="project" value="TreeGrafter"/>
</dbReference>
<dbReference type="Pfam" id="PF25320">
    <property type="entry name" value="TELO2_ARM"/>
    <property type="match status" value="1"/>
</dbReference>
<protein>
    <recommendedName>
        <fullName evidence="6">IRS-type PTB domain-containing protein</fullName>
    </recommendedName>
</protein>
<keyword evidence="5" id="KW-0472">Membrane</keyword>
<dbReference type="InterPro" id="IPR051970">
    <property type="entry name" value="TEL2_Regulation"/>
</dbReference>
<dbReference type="InterPro" id="IPR011993">
    <property type="entry name" value="PH-like_dom_sf"/>
</dbReference>
<dbReference type="SUPFAM" id="SSF50729">
    <property type="entry name" value="PH domain-like"/>
    <property type="match status" value="2"/>
</dbReference>
<dbReference type="InterPro" id="IPR038528">
    <property type="entry name" value="TEL2_C_sf"/>
</dbReference>
<feature type="region of interest" description="Disordered" evidence="4">
    <location>
        <begin position="485"/>
        <end position="517"/>
    </location>
</feature>
<dbReference type="Proteomes" id="UP001186944">
    <property type="component" value="Unassembled WGS sequence"/>
</dbReference>
<evidence type="ECO:0000256" key="2">
    <source>
        <dbReference type="ARBA" id="ARBA00006133"/>
    </source>
</evidence>
<feature type="compositionally biased region" description="Acidic residues" evidence="4">
    <location>
        <begin position="344"/>
        <end position="355"/>
    </location>
</feature>
<dbReference type="PROSITE" id="PS51064">
    <property type="entry name" value="IRS_PTB"/>
    <property type="match status" value="1"/>
</dbReference>
<dbReference type="SUPFAM" id="SSF48371">
    <property type="entry name" value="ARM repeat"/>
    <property type="match status" value="1"/>
</dbReference>
<organism evidence="7 8">
    <name type="scientific">Pinctada imbricata</name>
    <name type="common">Atlantic pearl-oyster</name>
    <name type="synonym">Pinctada martensii</name>
    <dbReference type="NCBI Taxonomy" id="66713"/>
    <lineage>
        <taxon>Eukaryota</taxon>
        <taxon>Metazoa</taxon>
        <taxon>Spiralia</taxon>
        <taxon>Lophotrochozoa</taxon>
        <taxon>Mollusca</taxon>
        <taxon>Bivalvia</taxon>
        <taxon>Autobranchia</taxon>
        <taxon>Pteriomorphia</taxon>
        <taxon>Pterioida</taxon>
        <taxon>Pterioidea</taxon>
        <taxon>Pteriidae</taxon>
        <taxon>Pinctada</taxon>
    </lineage>
</organism>
<feature type="region of interest" description="Disordered" evidence="4">
    <location>
        <begin position="326"/>
        <end position="355"/>
    </location>
</feature>
<keyword evidence="5" id="KW-1133">Transmembrane helix</keyword>
<evidence type="ECO:0000313" key="7">
    <source>
        <dbReference type="EMBL" id="KAK3091564.1"/>
    </source>
</evidence>
<sequence length="1098" mass="125777">MAKILWNESHIKPIEEQQFTWENLISLLVSLPERTANKLQSQNSEIFYPKAYIPKLASNIYQTLLKVHGKLKQNQDVTLEFTSTLIGKLCLSGNSDLLWSTLIPRLTCHVREDYIWCRMCSRLVTGVPERCIEVTLVTLLQHLSWYGLVDRFLGDSVLKKQKIKYILCTKILLFRHSEKILLLQNTLGYLASSHTRRHLFINCFKELLGVWGDKSALRHTSMEQHIYITKALFICMGFISKTDKDINKEEILHLLMPGVECHIGNSDHHIRKVGMILAETLTAIITPMEKHLKFEIERDEEVDALVALTTPPEDPGVNHISSEIESLNVQEERNNAESPSEAEPNADSDLDSDDDLVPYDMSCDKKVSKVKTPKYLRECMEGLISNDDPERLEVCLNTTESLIRKDLPGLKEIAEEFSKILLHMSDRYSTNNFASLRFKCMVALAVSAPIQVSSYLTKEFYERNYNLRQRMDILEILAAAAQEMSQPATKKSSQGKPEESSNSSTQTKVVGSPQQSWKDIVQQRIESKTRRFATSHTKPEASANKFAAVAGNFFYPLMTHFDRKENTFDLLGEDSLVLARLIYTLGVIIYSAIHTNVVRQMGSCLMEFLWVLRFHSDQSVRHSILFAISMVFLSVPGHILLSDLQPEVLETKRWLEDVVEKDNNTESKSMAIQCLVILENVIKQWKQRWCVIKKPSPAADCLHVQLYKDVRVSTKWVQPKSSFYIECFYGLETGIRYDKENHVIAVICQKQVILLAFENRESVINFEIKIRRSLGEEDQFPVQISKVPTNSKLPLETVRMLIHGQKFCFVTNKPPKVLASWQLTELRKFGMSAGKFVFEGGKSCGRGAGVHVLTTDQADEIEEILQQASEGKTASCSKSNKRRSQAFDHLEPMRNYIGEQAIKDYRNRQAFADLNFLEDNRRHKRHSFTHKDYSQSSDLDCHTRLTSIENIVRERQMSHYDIPPQRIRKVESFKRKPNQYYQNTQSLSDHVKHDAPHPTHRRTDSECSYHTQQFLHESSTIDRYHQYARSESCDSSVDVCSCTSQDLSEEDFVSSAACLNTMTNVSSSEPVLFGIGMKSPKLKRNEKEVGEELVNVSA</sequence>
<dbReference type="Gene3D" id="1.25.40.720">
    <property type="entry name" value="Telomere length regulation protein 2, C-terminal domain"/>
    <property type="match status" value="2"/>
</dbReference>
<comment type="caution">
    <text evidence="7">The sequence shown here is derived from an EMBL/GenBank/DDBJ whole genome shotgun (WGS) entry which is preliminary data.</text>
</comment>
<dbReference type="PANTHER" id="PTHR15830:SF10">
    <property type="entry name" value="TELOMERE LENGTH REGULATION PROTEIN TEL2 HOMOLOG"/>
    <property type="match status" value="1"/>
</dbReference>
<dbReference type="GO" id="GO:0051083">
    <property type="term" value="P:'de novo' cotranslational protein folding"/>
    <property type="evidence" value="ECO:0007669"/>
    <property type="project" value="TreeGrafter"/>
</dbReference>
<gene>
    <name evidence="7" type="ORF">FSP39_020836</name>
</gene>
<evidence type="ECO:0000256" key="5">
    <source>
        <dbReference type="SAM" id="Phobius"/>
    </source>
</evidence>
<dbReference type="GO" id="GO:0005829">
    <property type="term" value="C:cytosol"/>
    <property type="evidence" value="ECO:0007669"/>
    <property type="project" value="TreeGrafter"/>
</dbReference>
<dbReference type="Pfam" id="PF10193">
    <property type="entry name" value="Telomere_reg-2"/>
    <property type="match status" value="1"/>
</dbReference>
<dbReference type="InterPro" id="IPR019337">
    <property type="entry name" value="Telomere_length_regulation_dom"/>
</dbReference>
<proteinExistence type="inferred from homology"/>
<dbReference type="GO" id="GO:0042162">
    <property type="term" value="F:telomeric DNA binding"/>
    <property type="evidence" value="ECO:0007669"/>
    <property type="project" value="TreeGrafter"/>
</dbReference>